<comment type="caution">
    <text evidence="1">The sequence shown here is derived from an EMBL/GenBank/DDBJ whole genome shotgun (WGS) entry which is preliminary data.</text>
</comment>
<dbReference type="AlphaFoldDB" id="A0AAE0J478"/>
<name>A0AAE0J478_9PEZI</name>
<accession>A0AAE0J478</accession>
<evidence type="ECO:0000313" key="2">
    <source>
        <dbReference type="Proteomes" id="UP001286456"/>
    </source>
</evidence>
<proteinExistence type="predicted"/>
<gene>
    <name evidence="1" type="ORF">B0T19DRAFT_44201</name>
</gene>
<dbReference type="EMBL" id="JAUEPO010000001">
    <property type="protein sequence ID" value="KAK3336599.1"/>
    <property type="molecule type" value="Genomic_DNA"/>
</dbReference>
<sequence length="210" mass="22899">MSMQKIIPFSGYVPSTKPTKLDPFFRLRVLSGRYRRSSSPSCHPVSRTPSTVSALSHQRVVEKDSAALGACASYDIAMTACVVDALGVAWLLFVSCLTCPSHTHLSLALSGSPFLSLALPCACVPCRARLTKWSPRLQGMQSVWFCWPSLPRRKDPILVSSDVNHGTDTSTVCSGFLSAAVTYHRMGAEWSSLTELTVLLSLPLFRFCPS</sequence>
<organism evidence="1 2">
    <name type="scientific">Cercophora scortea</name>
    <dbReference type="NCBI Taxonomy" id="314031"/>
    <lineage>
        <taxon>Eukaryota</taxon>
        <taxon>Fungi</taxon>
        <taxon>Dikarya</taxon>
        <taxon>Ascomycota</taxon>
        <taxon>Pezizomycotina</taxon>
        <taxon>Sordariomycetes</taxon>
        <taxon>Sordariomycetidae</taxon>
        <taxon>Sordariales</taxon>
        <taxon>Lasiosphaeriaceae</taxon>
        <taxon>Cercophora</taxon>
    </lineage>
</organism>
<reference evidence="1" key="2">
    <citation type="submission" date="2023-06" db="EMBL/GenBank/DDBJ databases">
        <authorList>
            <consortium name="Lawrence Berkeley National Laboratory"/>
            <person name="Haridas S."/>
            <person name="Hensen N."/>
            <person name="Bonometti L."/>
            <person name="Westerberg I."/>
            <person name="Brannstrom I.O."/>
            <person name="Guillou S."/>
            <person name="Cros-Aarteil S."/>
            <person name="Calhoun S."/>
            <person name="Kuo A."/>
            <person name="Mondo S."/>
            <person name="Pangilinan J."/>
            <person name="Riley R."/>
            <person name="Labutti K."/>
            <person name="Andreopoulos B."/>
            <person name="Lipzen A."/>
            <person name="Chen C."/>
            <person name="Yanf M."/>
            <person name="Daum C."/>
            <person name="Ng V."/>
            <person name="Clum A."/>
            <person name="Steindorff A."/>
            <person name="Ohm R."/>
            <person name="Martin F."/>
            <person name="Silar P."/>
            <person name="Natvig D."/>
            <person name="Lalanne C."/>
            <person name="Gautier V."/>
            <person name="Ament-Velasquez S.L."/>
            <person name="Kruys A."/>
            <person name="Hutchinson M.I."/>
            <person name="Powell A.J."/>
            <person name="Barry K."/>
            <person name="Miller A.N."/>
            <person name="Grigoriev I.V."/>
            <person name="Debuchy R."/>
            <person name="Gladieux P."/>
            <person name="Thoren M.H."/>
            <person name="Johannesson H."/>
        </authorList>
    </citation>
    <scope>NUCLEOTIDE SEQUENCE</scope>
    <source>
        <strain evidence="1">SMH4131-1</strain>
    </source>
</reference>
<keyword evidence="2" id="KW-1185">Reference proteome</keyword>
<reference evidence="1" key="1">
    <citation type="journal article" date="2023" name="Mol. Phylogenet. Evol.">
        <title>Genome-scale phylogeny and comparative genomics of the fungal order Sordariales.</title>
        <authorList>
            <person name="Hensen N."/>
            <person name="Bonometti L."/>
            <person name="Westerberg I."/>
            <person name="Brannstrom I.O."/>
            <person name="Guillou S."/>
            <person name="Cros-Aarteil S."/>
            <person name="Calhoun S."/>
            <person name="Haridas S."/>
            <person name="Kuo A."/>
            <person name="Mondo S."/>
            <person name="Pangilinan J."/>
            <person name="Riley R."/>
            <person name="LaButti K."/>
            <person name="Andreopoulos B."/>
            <person name="Lipzen A."/>
            <person name="Chen C."/>
            <person name="Yan M."/>
            <person name="Daum C."/>
            <person name="Ng V."/>
            <person name="Clum A."/>
            <person name="Steindorff A."/>
            <person name="Ohm R.A."/>
            <person name="Martin F."/>
            <person name="Silar P."/>
            <person name="Natvig D.O."/>
            <person name="Lalanne C."/>
            <person name="Gautier V."/>
            <person name="Ament-Velasquez S.L."/>
            <person name="Kruys A."/>
            <person name="Hutchinson M.I."/>
            <person name="Powell A.J."/>
            <person name="Barry K."/>
            <person name="Miller A.N."/>
            <person name="Grigoriev I.V."/>
            <person name="Debuchy R."/>
            <person name="Gladieux P."/>
            <person name="Hiltunen Thoren M."/>
            <person name="Johannesson H."/>
        </authorList>
    </citation>
    <scope>NUCLEOTIDE SEQUENCE</scope>
    <source>
        <strain evidence="1">SMH4131-1</strain>
    </source>
</reference>
<evidence type="ECO:0000313" key="1">
    <source>
        <dbReference type="EMBL" id="KAK3336599.1"/>
    </source>
</evidence>
<dbReference type="Proteomes" id="UP001286456">
    <property type="component" value="Unassembled WGS sequence"/>
</dbReference>
<protein>
    <submittedName>
        <fullName evidence="1">Uncharacterized protein</fullName>
    </submittedName>
</protein>